<keyword evidence="4" id="KW-0285">Flavoprotein</keyword>
<dbReference type="AlphaFoldDB" id="A0AAJ0HCR6"/>
<dbReference type="PANTHER" id="PTHR11552">
    <property type="entry name" value="GLUCOSE-METHANOL-CHOLINE GMC OXIDOREDUCTASE"/>
    <property type="match status" value="1"/>
</dbReference>
<dbReference type="Proteomes" id="UP001275084">
    <property type="component" value="Unassembled WGS sequence"/>
</dbReference>
<dbReference type="GO" id="GO:0016614">
    <property type="term" value="F:oxidoreductase activity, acting on CH-OH group of donors"/>
    <property type="evidence" value="ECO:0007669"/>
    <property type="project" value="InterPro"/>
</dbReference>
<dbReference type="PIRSF" id="PIRSF000137">
    <property type="entry name" value="Alcohol_oxidase"/>
    <property type="match status" value="1"/>
</dbReference>
<feature type="binding site" evidence="3">
    <location>
        <begin position="500"/>
        <end position="501"/>
    </location>
    <ligand>
        <name>FAD</name>
        <dbReference type="ChEBI" id="CHEBI:57692"/>
    </ligand>
</feature>
<keyword evidence="7" id="KW-1185">Reference proteome</keyword>
<proteinExistence type="inferred from homology"/>
<dbReference type="InterPro" id="IPR012132">
    <property type="entry name" value="GMC_OxRdtase"/>
</dbReference>
<comment type="caution">
    <text evidence="6">The sequence shown here is derived from an EMBL/GenBank/DDBJ whole genome shotgun (WGS) entry which is preliminary data.</text>
</comment>
<evidence type="ECO:0000256" key="4">
    <source>
        <dbReference type="RuleBase" id="RU003968"/>
    </source>
</evidence>
<dbReference type="PROSITE" id="PS00623">
    <property type="entry name" value="GMC_OXRED_1"/>
    <property type="match status" value="1"/>
</dbReference>
<reference evidence="6" key="2">
    <citation type="submission" date="2023-06" db="EMBL/GenBank/DDBJ databases">
        <authorList>
            <consortium name="Lawrence Berkeley National Laboratory"/>
            <person name="Haridas S."/>
            <person name="Hensen N."/>
            <person name="Bonometti L."/>
            <person name="Westerberg I."/>
            <person name="Brannstrom I.O."/>
            <person name="Guillou S."/>
            <person name="Cros-Aarteil S."/>
            <person name="Calhoun S."/>
            <person name="Kuo A."/>
            <person name="Mondo S."/>
            <person name="Pangilinan J."/>
            <person name="Riley R."/>
            <person name="Labutti K."/>
            <person name="Andreopoulos B."/>
            <person name="Lipzen A."/>
            <person name="Chen C."/>
            <person name="Yanf M."/>
            <person name="Daum C."/>
            <person name="Ng V."/>
            <person name="Clum A."/>
            <person name="Steindorff A."/>
            <person name="Ohm R."/>
            <person name="Martin F."/>
            <person name="Silar P."/>
            <person name="Natvig D."/>
            <person name="Lalanne C."/>
            <person name="Gautier V."/>
            <person name="Ament-Velasquez S.L."/>
            <person name="Kruys A."/>
            <person name="Hutchinson M.I."/>
            <person name="Powell A.J."/>
            <person name="Barry K."/>
            <person name="Miller A.N."/>
            <person name="Grigoriev I.V."/>
            <person name="Debuchy R."/>
            <person name="Gladieux P."/>
            <person name="Thoren M.H."/>
            <person name="Johannesson H."/>
        </authorList>
    </citation>
    <scope>NUCLEOTIDE SEQUENCE</scope>
    <source>
        <strain evidence="6">CBS 955.72</strain>
    </source>
</reference>
<sequence>MASGYDFIIVGSGPAGSALAYGLARSPKKPKILVLEAGGENRDQNLRVDGQRWLTFMNKDMNWGYKTTPQEHAANREIDYSRGKGLGGSSAINFGVWTVGAKGDYDEWARVVDDDAFSWDRIQARFKQLETFHSEPPSGIDASKYVAPRAEDHGTSGPLHVGYSGKWEKDILPTLDIFEDAGYPLNPDHNSGNPIGMSVLISSAHKGLRSTAKDLLVGLPENVTLITGSPVQRIILDGKKAVGVESNGTPYFASNEVILSAGSLDNPRILMHSGIGPAEQLENHNIPVVLPSPAIGQGLRDHAFTPIVYKRTPESGSGRADFYSSQAAQDEALEEWKKSGTGPWAEYACETGIGYFKLGDKFTSSPEFLGLPTSEQNYLNHETVPHYEIFTHFPMHWFLPDFPKDSMNYFCLLVFLYNAQGRGQVELQSSDPEVPLRFNPRFLESEFDRRAAIESLRDALRFTQFPAFAKDTVGAVAAPKPDATDEELLGYWEQTISSSWHMTGTVKMGKAGDEDAAVDKNFRFIGIDGLRVADMSVVPVLPSCHTQAVAYLTGATCAEKLVEEYDL</sequence>
<dbReference type="EMBL" id="JAUIQD010000006">
    <property type="protein sequence ID" value="KAK3346844.1"/>
    <property type="molecule type" value="Genomic_DNA"/>
</dbReference>
<evidence type="ECO:0000256" key="1">
    <source>
        <dbReference type="ARBA" id="ARBA00010790"/>
    </source>
</evidence>
<dbReference type="SUPFAM" id="SSF54373">
    <property type="entry name" value="FAD-linked reductases, C-terminal domain"/>
    <property type="match status" value="1"/>
</dbReference>
<feature type="active site" description="Proton donor" evidence="2">
    <location>
        <position position="501"/>
    </location>
</feature>
<organism evidence="6 7">
    <name type="scientific">Lasiosphaeria hispida</name>
    <dbReference type="NCBI Taxonomy" id="260671"/>
    <lineage>
        <taxon>Eukaryota</taxon>
        <taxon>Fungi</taxon>
        <taxon>Dikarya</taxon>
        <taxon>Ascomycota</taxon>
        <taxon>Pezizomycotina</taxon>
        <taxon>Sordariomycetes</taxon>
        <taxon>Sordariomycetidae</taxon>
        <taxon>Sordariales</taxon>
        <taxon>Lasiosphaeriaceae</taxon>
        <taxon>Lasiosphaeria</taxon>
    </lineage>
</organism>
<dbReference type="InterPro" id="IPR036188">
    <property type="entry name" value="FAD/NAD-bd_sf"/>
</dbReference>
<feature type="active site" description="Proton acceptor" evidence="2">
    <location>
        <position position="545"/>
    </location>
</feature>
<feature type="domain" description="Glucose-methanol-choline oxidoreductase N-terminal" evidence="5">
    <location>
        <begin position="83"/>
        <end position="106"/>
    </location>
</feature>
<dbReference type="SUPFAM" id="SSF51905">
    <property type="entry name" value="FAD/NAD(P)-binding domain"/>
    <property type="match status" value="1"/>
</dbReference>
<dbReference type="InterPro" id="IPR007867">
    <property type="entry name" value="GMC_OxRtase_C"/>
</dbReference>
<feature type="binding site" evidence="3">
    <location>
        <position position="231"/>
    </location>
    <ligand>
        <name>FAD</name>
        <dbReference type="ChEBI" id="CHEBI:57692"/>
    </ligand>
</feature>
<name>A0AAJ0HCR6_9PEZI</name>
<dbReference type="PANTHER" id="PTHR11552:SF134">
    <property type="entry name" value="GLUCOSE-METHANOL-CHOLINE OXIDOREDUCTASE N-TERMINAL DOMAIN-CONTAINING PROTEIN"/>
    <property type="match status" value="1"/>
</dbReference>
<dbReference type="Gene3D" id="3.30.560.10">
    <property type="entry name" value="Glucose Oxidase, domain 3"/>
    <property type="match status" value="1"/>
</dbReference>
<gene>
    <name evidence="6" type="ORF">B0T25DRAFT_592871</name>
</gene>
<evidence type="ECO:0000313" key="6">
    <source>
        <dbReference type="EMBL" id="KAK3346844.1"/>
    </source>
</evidence>
<evidence type="ECO:0000313" key="7">
    <source>
        <dbReference type="Proteomes" id="UP001275084"/>
    </source>
</evidence>
<dbReference type="InterPro" id="IPR000172">
    <property type="entry name" value="GMC_OxRdtase_N"/>
</dbReference>
<protein>
    <recommendedName>
        <fullName evidence="5">Glucose-methanol-choline oxidoreductase N-terminal domain-containing protein</fullName>
    </recommendedName>
</protein>
<feature type="binding site" evidence="3">
    <location>
        <begin position="93"/>
        <end position="96"/>
    </location>
    <ligand>
        <name>FAD</name>
        <dbReference type="ChEBI" id="CHEBI:57692"/>
    </ligand>
</feature>
<dbReference type="GO" id="GO:0050660">
    <property type="term" value="F:flavin adenine dinucleotide binding"/>
    <property type="evidence" value="ECO:0007669"/>
    <property type="project" value="InterPro"/>
</dbReference>
<comment type="similarity">
    <text evidence="1 4">Belongs to the GMC oxidoreductase family.</text>
</comment>
<dbReference type="Gene3D" id="3.50.50.60">
    <property type="entry name" value="FAD/NAD(P)-binding domain"/>
    <property type="match status" value="1"/>
</dbReference>
<keyword evidence="3 4" id="KW-0274">FAD</keyword>
<dbReference type="Pfam" id="PF05199">
    <property type="entry name" value="GMC_oxred_C"/>
    <property type="match status" value="1"/>
</dbReference>
<evidence type="ECO:0000256" key="3">
    <source>
        <dbReference type="PIRSR" id="PIRSR000137-2"/>
    </source>
</evidence>
<evidence type="ECO:0000259" key="5">
    <source>
        <dbReference type="PROSITE" id="PS00623"/>
    </source>
</evidence>
<dbReference type="Pfam" id="PF00732">
    <property type="entry name" value="GMC_oxred_N"/>
    <property type="match status" value="1"/>
</dbReference>
<comment type="cofactor">
    <cofactor evidence="3">
        <name>FAD</name>
        <dbReference type="ChEBI" id="CHEBI:57692"/>
    </cofactor>
</comment>
<reference evidence="6" key="1">
    <citation type="journal article" date="2023" name="Mol. Phylogenet. Evol.">
        <title>Genome-scale phylogeny and comparative genomics of the fungal order Sordariales.</title>
        <authorList>
            <person name="Hensen N."/>
            <person name="Bonometti L."/>
            <person name="Westerberg I."/>
            <person name="Brannstrom I.O."/>
            <person name="Guillou S."/>
            <person name="Cros-Aarteil S."/>
            <person name="Calhoun S."/>
            <person name="Haridas S."/>
            <person name="Kuo A."/>
            <person name="Mondo S."/>
            <person name="Pangilinan J."/>
            <person name="Riley R."/>
            <person name="LaButti K."/>
            <person name="Andreopoulos B."/>
            <person name="Lipzen A."/>
            <person name="Chen C."/>
            <person name="Yan M."/>
            <person name="Daum C."/>
            <person name="Ng V."/>
            <person name="Clum A."/>
            <person name="Steindorff A."/>
            <person name="Ohm R.A."/>
            <person name="Martin F."/>
            <person name="Silar P."/>
            <person name="Natvig D.O."/>
            <person name="Lalanne C."/>
            <person name="Gautier V."/>
            <person name="Ament-Velasquez S.L."/>
            <person name="Kruys A."/>
            <person name="Hutchinson M.I."/>
            <person name="Powell A.J."/>
            <person name="Barry K."/>
            <person name="Miller A.N."/>
            <person name="Grigoriev I.V."/>
            <person name="Debuchy R."/>
            <person name="Gladieux P."/>
            <person name="Hiltunen Thoren M."/>
            <person name="Johannesson H."/>
        </authorList>
    </citation>
    <scope>NUCLEOTIDE SEQUENCE</scope>
    <source>
        <strain evidence="6">CBS 955.72</strain>
    </source>
</reference>
<evidence type="ECO:0000256" key="2">
    <source>
        <dbReference type="PIRSR" id="PIRSR000137-1"/>
    </source>
</evidence>
<accession>A0AAJ0HCR6</accession>